<evidence type="ECO:0000259" key="2">
    <source>
        <dbReference type="Pfam" id="PF13609"/>
    </source>
</evidence>
<dbReference type="SUPFAM" id="SSF56935">
    <property type="entry name" value="Porins"/>
    <property type="match status" value="1"/>
</dbReference>
<evidence type="ECO:0000313" key="4">
    <source>
        <dbReference type="Proteomes" id="UP001642464"/>
    </source>
</evidence>
<accession>A0ABP0LJJ3</accession>
<protein>
    <submittedName>
        <fullName evidence="3">Porin_4 domain-containing protein</fullName>
    </submittedName>
</protein>
<gene>
    <name evidence="3" type="ORF">SCF082_LOCUS23019</name>
</gene>
<dbReference type="InterPro" id="IPR033900">
    <property type="entry name" value="Gram_neg_porin_domain"/>
</dbReference>
<feature type="domain" description="Porin" evidence="2">
    <location>
        <begin position="12"/>
        <end position="384"/>
    </location>
</feature>
<keyword evidence="1" id="KW-0732">Signal</keyword>
<proteinExistence type="predicted"/>
<comment type="caution">
    <text evidence="3">The sequence shown here is derived from an EMBL/GenBank/DDBJ whole genome shotgun (WGS) entry which is preliminary data.</text>
</comment>
<dbReference type="Gene3D" id="2.40.160.10">
    <property type="entry name" value="Porin"/>
    <property type="match status" value="1"/>
</dbReference>
<reference evidence="3 4" key="1">
    <citation type="submission" date="2024-02" db="EMBL/GenBank/DDBJ databases">
        <authorList>
            <person name="Chen Y."/>
            <person name="Shah S."/>
            <person name="Dougan E. K."/>
            <person name="Thang M."/>
            <person name="Chan C."/>
        </authorList>
    </citation>
    <scope>NUCLEOTIDE SEQUENCE [LARGE SCALE GENOMIC DNA]</scope>
</reference>
<evidence type="ECO:0000256" key="1">
    <source>
        <dbReference type="SAM" id="SignalP"/>
    </source>
</evidence>
<name>A0ABP0LJJ3_9DINO</name>
<dbReference type="Pfam" id="PF13609">
    <property type="entry name" value="Porin_4"/>
    <property type="match status" value="1"/>
</dbReference>
<organism evidence="3 4">
    <name type="scientific">Durusdinium trenchii</name>
    <dbReference type="NCBI Taxonomy" id="1381693"/>
    <lineage>
        <taxon>Eukaryota</taxon>
        <taxon>Sar</taxon>
        <taxon>Alveolata</taxon>
        <taxon>Dinophyceae</taxon>
        <taxon>Suessiales</taxon>
        <taxon>Symbiodiniaceae</taxon>
        <taxon>Durusdinium</taxon>
    </lineage>
</organism>
<dbReference type="InterPro" id="IPR023614">
    <property type="entry name" value="Porin_dom_sf"/>
</dbReference>
<dbReference type="EMBL" id="CAXAMM010016668">
    <property type="protein sequence ID" value="CAK9039361.1"/>
    <property type="molecule type" value="Genomic_DNA"/>
</dbReference>
<dbReference type="Proteomes" id="UP001642464">
    <property type="component" value="Unassembled WGS sequence"/>
</dbReference>
<feature type="signal peptide" evidence="1">
    <location>
        <begin position="1"/>
        <end position="23"/>
    </location>
</feature>
<keyword evidence="4" id="KW-1185">Reference proteome</keyword>
<evidence type="ECO:0000313" key="3">
    <source>
        <dbReference type="EMBL" id="CAK9039361.1"/>
    </source>
</evidence>
<feature type="chain" id="PRO_5045629036" evidence="1">
    <location>
        <begin position="24"/>
        <end position="405"/>
    </location>
</feature>
<sequence length="405" mass="41987">MTGLKAALLGTSAAVMTVCGAYAADPVQLDVEGEISTAVGIVDGDARADANAEVSVTGSTLLDNGIELGAIVSARLDGDQPRQQFAGGRYSSLLIGGPRGIAPLDSDAYLQGAAGYVKGPFGQIILGREQGIARTLAVTSPTIFRAVNVNNWQTDLSGINDVHTVNDFTGYSTKFTYMPPANFLGGALGGLQLGVSYSPSLQTCGDRLCAPQSGFIITPDGTMLTETARFDDAFEAALYYQHGIGRGSNRLFVGLGASYITADEDFQTASLAYEDYEAYALGLNLAYRGITLGGSVKTTNAGIASLEDDGYLAFDAGITFRTGEEKGDVALMLGYGQAEANVIGPNPLDPTLFRDTRTAQAGVSYVIGRGITVGAAAQYVESDTPVAAGGPEEAATVVIESSIKF</sequence>